<feature type="compositionally biased region" description="Polar residues" evidence="1">
    <location>
        <begin position="1"/>
        <end position="14"/>
    </location>
</feature>
<proteinExistence type="predicted"/>
<feature type="non-terminal residue" evidence="2">
    <location>
        <position position="91"/>
    </location>
</feature>
<sequence>MANQRSVNKIINQSQEEEKSAESNANKKRPNFSETEVYAIVWRPQIENTYTAIEEAVLQLLDPASIHGIPGILESEELIDGNSLNILFQPS</sequence>
<reference evidence="2" key="1">
    <citation type="journal article" date="2021" name="Sci. Adv.">
        <title>The American lobster genome reveals insights on longevity, neural, and immune adaptations.</title>
        <authorList>
            <person name="Polinski J.M."/>
            <person name="Zimin A.V."/>
            <person name="Clark K.F."/>
            <person name="Kohn A.B."/>
            <person name="Sadowski N."/>
            <person name="Timp W."/>
            <person name="Ptitsyn A."/>
            <person name="Khanna P."/>
            <person name="Romanova D.Y."/>
            <person name="Williams P."/>
            <person name="Greenwood S.J."/>
            <person name="Moroz L.L."/>
            <person name="Walt D.R."/>
            <person name="Bodnar A.G."/>
        </authorList>
    </citation>
    <scope>NUCLEOTIDE SEQUENCE</scope>
    <source>
        <strain evidence="2">GMGI-L3</strain>
    </source>
</reference>
<dbReference type="EMBL" id="JAHLQT010032968">
    <property type="protein sequence ID" value="KAG7159672.1"/>
    <property type="molecule type" value="Genomic_DNA"/>
</dbReference>
<dbReference type="Proteomes" id="UP000747542">
    <property type="component" value="Unassembled WGS sequence"/>
</dbReference>
<feature type="region of interest" description="Disordered" evidence="1">
    <location>
        <begin position="1"/>
        <end position="30"/>
    </location>
</feature>
<organism evidence="2 3">
    <name type="scientific">Homarus americanus</name>
    <name type="common">American lobster</name>
    <dbReference type="NCBI Taxonomy" id="6706"/>
    <lineage>
        <taxon>Eukaryota</taxon>
        <taxon>Metazoa</taxon>
        <taxon>Ecdysozoa</taxon>
        <taxon>Arthropoda</taxon>
        <taxon>Crustacea</taxon>
        <taxon>Multicrustacea</taxon>
        <taxon>Malacostraca</taxon>
        <taxon>Eumalacostraca</taxon>
        <taxon>Eucarida</taxon>
        <taxon>Decapoda</taxon>
        <taxon>Pleocyemata</taxon>
        <taxon>Astacidea</taxon>
        <taxon>Nephropoidea</taxon>
        <taxon>Nephropidae</taxon>
        <taxon>Homarus</taxon>
    </lineage>
</organism>
<gene>
    <name evidence="2" type="ORF">Hamer_G028028</name>
</gene>
<keyword evidence="3" id="KW-1185">Reference proteome</keyword>
<evidence type="ECO:0000313" key="2">
    <source>
        <dbReference type="EMBL" id="KAG7159672.1"/>
    </source>
</evidence>
<evidence type="ECO:0000313" key="3">
    <source>
        <dbReference type="Proteomes" id="UP000747542"/>
    </source>
</evidence>
<dbReference type="AlphaFoldDB" id="A0A8J5JK53"/>
<evidence type="ECO:0000256" key="1">
    <source>
        <dbReference type="SAM" id="MobiDB-lite"/>
    </source>
</evidence>
<accession>A0A8J5JK53</accession>
<name>A0A8J5JK53_HOMAM</name>
<comment type="caution">
    <text evidence="2">The sequence shown here is derived from an EMBL/GenBank/DDBJ whole genome shotgun (WGS) entry which is preliminary data.</text>
</comment>
<protein>
    <submittedName>
        <fullName evidence="2">Uncharacterized protein</fullName>
    </submittedName>
</protein>